<evidence type="ECO:0000313" key="1">
    <source>
        <dbReference type="EMBL" id="SNT49132.1"/>
    </source>
</evidence>
<dbReference type="PANTHER" id="PTHR10443:SF12">
    <property type="entry name" value="DIPEPTIDASE"/>
    <property type="match status" value="1"/>
</dbReference>
<dbReference type="PANTHER" id="PTHR10443">
    <property type="entry name" value="MICROSOMAL DIPEPTIDASE"/>
    <property type="match status" value="1"/>
</dbReference>
<dbReference type="RefSeq" id="WP_089329338.1">
    <property type="nucleotide sequence ID" value="NZ_FZOR01000035.1"/>
</dbReference>
<organism evidence="1 2">
    <name type="scientific">Actinomadura meyerae</name>
    <dbReference type="NCBI Taxonomy" id="240840"/>
    <lineage>
        <taxon>Bacteria</taxon>
        <taxon>Bacillati</taxon>
        <taxon>Actinomycetota</taxon>
        <taxon>Actinomycetes</taxon>
        <taxon>Streptosporangiales</taxon>
        <taxon>Thermomonosporaceae</taxon>
        <taxon>Actinomadura</taxon>
    </lineage>
</organism>
<keyword evidence="2" id="KW-1185">Reference proteome</keyword>
<reference evidence="1 2" key="1">
    <citation type="submission" date="2017-06" db="EMBL/GenBank/DDBJ databases">
        <authorList>
            <person name="Kim H.J."/>
            <person name="Triplett B.A."/>
        </authorList>
    </citation>
    <scope>NUCLEOTIDE SEQUENCE [LARGE SCALE GENOMIC DNA]</scope>
    <source>
        <strain evidence="1 2">DSM 44715</strain>
    </source>
</reference>
<dbReference type="Gene3D" id="3.20.20.140">
    <property type="entry name" value="Metal-dependent hydrolases"/>
    <property type="match status" value="1"/>
</dbReference>
<dbReference type="PROSITE" id="PS51365">
    <property type="entry name" value="RENAL_DIPEPTIDASE_2"/>
    <property type="match status" value="1"/>
</dbReference>
<gene>
    <name evidence="1" type="ORF">SAMN05443665_103554</name>
</gene>
<accession>A0A239N3W7</accession>
<sequence length="346" mass="36869">MPADLHRRAVVADTHNDLLMAVAARPPAQWAGFFRDRWLPQLRDGGVDLQVLPVFIDDRFRPEGALRETLRMIEAAHVLAEGNAAEVSLCLDGEDIDRALADGKIALVLALESAPGLDANVELFSTVHRLGVRVASIAHWGRTPLADGSGEDAAGSRLTAAGADALAELERLGVIFDVSHLGAAGVAHVLEIATRPVMATHSSARALRDHHRNLTDDQIRGIAATGGVVCVNFLAGFLSDDPAGYTVDRLAEHIEHVAAVAGIDHVGLGPDFIREVSLELTPPCCEDLSSLAGFDVNAVVPGLDGPRGLPLVTEALVRRGHAESDIRKILGENVHRLFRKELGRPA</sequence>
<dbReference type="Proteomes" id="UP000198318">
    <property type="component" value="Unassembled WGS sequence"/>
</dbReference>
<dbReference type="SUPFAM" id="SSF51556">
    <property type="entry name" value="Metallo-dependent hydrolases"/>
    <property type="match status" value="1"/>
</dbReference>
<name>A0A239N3W7_9ACTN</name>
<dbReference type="EMBL" id="FZOR01000035">
    <property type="protein sequence ID" value="SNT49132.1"/>
    <property type="molecule type" value="Genomic_DNA"/>
</dbReference>
<protein>
    <submittedName>
        <fullName evidence="1">Membrane dipeptidase</fullName>
    </submittedName>
</protein>
<dbReference type="GO" id="GO:0006508">
    <property type="term" value="P:proteolysis"/>
    <property type="evidence" value="ECO:0007669"/>
    <property type="project" value="InterPro"/>
</dbReference>
<dbReference type="Pfam" id="PF01244">
    <property type="entry name" value="Peptidase_M19"/>
    <property type="match status" value="1"/>
</dbReference>
<evidence type="ECO:0000313" key="2">
    <source>
        <dbReference type="Proteomes" id="UP000198318"/>
    </source>
</evidence>
<dbReference type="AlphaFoldDB" id="A0A239N3W7"/>
<dbReference type="OrthoDB" id="9804920at2"/>
<dbReference type="InterPro" id="IPR032466">
    <property type="entry name" value="Metal_Hydrolase"/>
</dbReference>
<dbReference type="InterPro" id="IPR008257">
    <property type="entry name" value="Pept_M19"/>
</dbReference>
<proteinExistence type="predicted"/>
<dbReference type="GO" id="GO:0070573">
    <property type="term" value="F:metallodipeptidase activity"/>
    <property type="evidence" value="ECO:0007669"/>
    <property type="project" value="InterPro"/>
</dbReference>